<evidence type="ECO:0000313" key="2">
    <source>
        <dbReference type="EMBL" id="QPS01603.1"/>
    </source>
</evidence>
<dbReference type="EMBL" id="CP065662">
    <property type="protein sequence ID" value="QPS01603.1"/>
    <property type="molecule type" value="Genomic_DNA"/>
</dbReference>
<evidence type="ECO:0000313" key="4">
    <source>
        <dbReference type="Proteomes" id="UP001069145"/>
    </source>
</evidence>
<dbReference type="Proteomes" id="UP001069145">
    <property type="component" value="Unassembled WGS sequence"/>
</dbReference>
<evidence type="ECO:0000313" key="1">
    <source>
        <dbReference type="EMBL" id="MCY3053426.1"/>
    </source>
</evidence>
<name>A0A0X8FDD4_9LACT</name>
<accession>A0A0X8FDD4</accession>
<dbReference type="Proteomes" id="UP000594771">
    <property type="component" value="Chromosome"/>
</dbReference>
<reference evidence="2 3" key="1">
    <citation type="submission" date="2020-12" db="EMBL/GenBank/DDBJ databases">
        <title>FDA dAtabase for Regulatory Grade micrObial Sequences (FDA-ARGOS): Supporting development and validation of Infectious Disease Dx tests.</title>
        <authorList>
            <person name="Sproer C."/>
            <person name="Gronow S."/>
            <person name="Severitt S."/>
            <person name="Schroder I."/>
            <person name="Tallon L."/>
            <person name="Sadzewicz L."/>
            <person name="Zhao X."/>
            <person name="Boylan J."/>
            <person name="Ott S."/>
            <person name="Bowen H."/>
            <person name="Vavikolanu K."/>
            <person name="Mehta A."/>
            <person name="Aluvathingal J."/>
            <person name="Nadendla S."/>
            <person name="Lowell S."/>
            <person name="Myers T."/>
            <person name="Yan Y."/>
            <person name="Sichtig H."/>
        </authorList>
    </citation>
    <scope>NUCLEOTIDE SEQUENCE [LARGE SCALE GENOMIC DNA]</scope>
    <source>
        <strain evidence="2 3">FDAARGOS_911</strain>
    </source>
</reference>
<reference evidence="1" key="2">
    <citation type="submission" date="2022-09" db="EMBL/GenBank/DDBJ databases">
        <title>Aerococcus urinae taxonomy study.</title>
        <authorList>
            <person name="Christensen J."/>
            <person name="Senneby E."/>
        </authorList>
    </citation>
    <scope>NUCLEOTIDE SEQUENCE</scope>
    <source>
        <strain evidence="1">NLD-066-U95</strain>
    </source>
</reference>
<evidence type="ECO:0000313" key="3">
    <source>
        <dbReference type="Proteomes" id="UP000594771"/>
    </source>
</evidence>
<dbReference type="RefSeq" id="WP_060777572.1">
    <property type="nucleotide sequence ID" value="NZ_CAJHLF010000001.1"/>
</dbReference>
<keyword evidence="4" id="KW-1185">Reference proteome</keyword>
<proteinExistence type="predicted"/>
<sequence length="383" mass="43608">MKRYAFPTFLGLGLTGLLLMAFAYPAVKQDRIQISNNQGNQALLDREIVSLFRLEKDEQGQEIPNFFSGYYYIDRHSTLYPSRYFSAMYLPTATLEVMQAFPMGNRPKLHNYNILSLGDDKALAYKPHYLTSASQQFDYVWIDRQAKSFAAGNCDLPEDWQGASLYSYHCQGDQLRLFVVEDGANREGTGPLDLMEVKIDMASGKLHDSRQVNLQVPEGNLDQNYVQASRNPKWLPIRSMDDQNRRSEVVLYNASNLEDSLTLKAKDLGVEDVDQAFNQLFVIGDGIYTRIWSPESGMEATVDKGSWQFYRYDRQSEKFQPILNGKAFDPGSLVQDGRGYLMQAVDDQSIGLRIIDLETEAELASRNYSLPTRENTRVTGQIE</sequence>
<dbReference type="AlphaFoldDB" id="A0A0X8FDD4"/>
<dbReference type="KEGG" id="aun:AWM73_00470"/>
<protein>
    <submittedName>
        <fullName evidence="2">Uncharacterized protein</fullName>
    </submittedName>
</protein>
<gene>
    <name evidence="2" type="ORF">I6G68_00555</name>
    <name evidence="1" type="ORF">ODY43_05410</name>
</gene>
<dbReference type="GeneID" id="35767450"/>
<dbReference type="EMBL" id="JAOTML010000005">
    <property type="protein sequence ID" value="MCY3053426.1"/>
    <property type="molecule type" value="Genomic_DNA"/>
</dbReference>
<organism evidence="2 3">
    <name type="scientific">Aerococcus urinae</name>
    <dbReference type="NCBI Taxonomy" id="1376"/>
    <lineage>
        <taxon>Bacteria</taxon>
        <taxon>Bacillati</taxon>
        <taxon>Bacillota</taxon>
        <taxon>Bacilli</taxon>
        <taxon>Lactobacillales</taxon>
        <taxon>Aerococcaceae</taxon>
        <taxon>Aerococcus</taxon>
    </lineage>
</organism>
<dbReference type="OrthoDB" id="9999087at2"/>